<keyword evidence="1" id="KW-0106">Calcium</keyword>
<feature type="domain" description="EF-hand" evidence="2">
    <location>
        <begin position="134"/>
        <end position="166"/>
    </location>
</feature>
<dbReference type="InterPro" id="IPR043519">
    <property type="entry name" value="NT_sf"/>
</dbReference>
<dbReference type="SMART" id="SM00954">
    <property type="entry name" value="RelA_SpoT"/>
    <property type="match status" value="1"/>
</dbReference>
<evidence type="ECO:0000259" key="2">
    <source>
        <dbReference type="PROSITE" id="PS50222"/>
    </source>
</evidence>
<reference evidence="3 4" key="1">
    <citation type="journal article" date="2020" name="Nat. Food">
        <title>A phased Vanilla planifolia genome enables genetic improvement of flavour and production.</title>
        <authorList>
            <person name="Hasing T."/>
            <person name="Tang H."/>
            <person name="Brym M."/>
            <person name="Khazi F."/>
            <person name="Huang T."/>
            <person name="Chambers A.H."/>
        </authorList>
    </citation>
    <scope>NUCLEOTIDE SEQUENCE [LARGE SCALE GENOMIC DNA]</scope>
    <source>
        <tissue evidence="3">Leaf</tissue>
    </source>
</reference>
<dbReference type="EMBL" id="JADCNM010000016">
    <property type="protein sequence ID" value="KAG0452297.1"/>
    <property type="molecule type" value="Genomic_DNA"/>
</dbReference>
<dbReference type="InterPro" id="IPR007685">
    <property type="entry name" value="RelA_SpoT"/>
</dbReference>
<dbReference type="SUPFAM" id="SSF47473">
    <property type="entry name" value="EF-hand"/>
    <property type="match status" value="1"/>
</dbReference>
<dbReference type="Pfam" id="PF13499">
    <property type="entry name" value="EF-hand_7"/>
    <property type="match status" value="1"/>
</dbReference>
<dbReference type="SMART" id="SM00054">
    <property type="entry name" value="EFh"/>
    <property type="match status" value="2"/>
</dbReference>
<gene>
    <name evidence="3" type="ORF">HPP92_025770</name>
</gene>
<dbReference type="Proteomes" id="UP000639772">
    <property type="component" value="Unassembled WGS sequence"/>
</dbReference>
<name>A0A835PIL3_VANPL</name>
<organism evidence="3 4">
    <name type="scientific">Vanilla planifolia</name>
    <name type="common">Vanilla</name>
    <dbReference type="NCBI Taxonomy" id="51239"/>
    <lineage>
        <taxon>Eukaryota</taxon>
        <taxon>Viridiplantae</taxon>
        <taxon>Streptophyta</taxon>
        <taxon>Embryophyta</taxon>
        <taxon>Tracheophyta</taxon>
        <taxon>Spermatophyta</taxon>
        <taxon>Magnoliopsida</taxon>
        <taxon>Liliopsida</taxon>
        <taxon>Asparagales</taxon>
        <taxon>Orchidaceae</taxon>
        <taxon>Vanilloideae</taxon>
        <taxon>Vanilleae</taxon>
        <taxon>Vanilla</taxon>
    </lineage>
</organism>
<dbReference type="PROSITE" id="PS00018">
    <property type="entry name" value="EF_HAND_1"/>
    <property type="match status" value="2"/>
</dbReference>
<protein>
    <recommendedName>
        <fullName evidence="2">EF-hand domain-containing protein</fullName>
    </recommendedName>
</protein>
<dbReference type="InterPro" id="IPR018247">
    <property type="entry name" value="EF_Hand_1_Ca_BS"/>
</dbReference>
<dbReference type="CDD" id="cd00051">
    <property type="entry name" value="EFh"/>
    <property type="match status" value="1"/>
</dbReference>
<accession>A0A835PIL3</accession>
<comment type="caution">
    <text evidence="3">The sequence shown here is derived from an EMBL/GenBank/DDBJ whole genome shotgun (WGS) entry which is preliminary data.</text>
</comment>
<dbReference type="PANTHER" id="PTHR21262">
    <property type="entry name" value="GUANOSINE-3',5'-BIS DIPHOSPHATE 3'-PYROPHOSPHOHYDROLASE"/>
    <property type="match status" value="1"/>
</dbReference>
<dbReference type="PANTHER" id="PTHR21262:SF12">
    <property type="entry name" value="GTP DIPHOSPHOKINASE CRSH, CHLOROPLASTIC-RELATED"/>
    <property type="match status" value="1"/>
</dbReference>
<evidence type="ECO:0000313" key="3">
    <source>
        <dbReference type="EMBL" id="KAG0452297.1"/>
    </source>
</evidence>
<evidence type="ECO:0000313" key="4">
    <source>
        <dbReference type="Proteomes" id="UP000639772"/>
    </source>
</evidence>
<dbReference type="OrthoDB" id="427950at2759"/>
<dbReference type="InterPro" id="IPR002048">
    <property type="entry name" value="EF_hand_dom"/>
</dbReference>
<sequence>MIWKEVPNKSKDYVSKPKENGYRSLHVVVDVCGHEKAEGPLMEIQIRTKEMDMVANAGTASHSYTREAKQLKAIMLAAADLAAFRLRDPPLPNYRDIDINRKDRAFQLLDKNGDGQITIEELSEVMEELGADGKDAEELMQILDANSDGSLSSDEFDSFQKQIELMRNFEDKDDHYKAMFGGKLQMTDTGLIQVYRTELGDKLLVNNRVHRENDKIHSFRASNHSSLFLAAIPLGSSVSFSIPVLLKKTLIDSVKLVFERRSRFGVESKVDYKVKLWYFGLGLL</sequence>
<evidence type="ECO:0000256" key="1">
    <source>
        <dbReference type="ARBA" id="ARBA00022837"/>
    </source>
</evidence>
<proteinExistence type="predicted"/>
<feature type="domain" description="EF-hand" evidence="2">
    <location>
        <begin position="97"/>
        <end position="132"/>
    </location>
</feature>
<dbReference type="SUPFAM" id="SSF81301">
    <property type="entry name" value="Nucleotidyltransferase"/>
    <property type="match status" value="1"/>
</dbReference>
<dbReference type="PROSITE" id="PS50222">
    <property type="entry name" value="EF_HAND_2"/>
    <property type="match status" value="2"/>
</dbReference>
<dbReference type="Gene3D" id="1.10.238.10">
    <property type="entry name" value="EF-hand"/>
    <property type="match status" value="1"/>
</dbReference>
<dbReference type="AlphaFoldDB" id="A0A835PIL3"/>
<dbReference type="CDD" id="cd05399">
    <property type="entry name" value="NT_Rel-Spo_like"/>
    <property type="match status" value="1"/>
</dbReference>
<dbReference type="InterPro" id="IPR011992">
    <property type="entry name" value="EF-hand-dom_pair"/>
</dbReference>
<dbReference type="Pfam" id="PF04607">
    <property type="entry name" value="RelA_SpoT"/>
    <property type="match status" value="1"/>
</dbReference>
<dbReference type="Gene3D" id="3.30.460.10">
    <property type="entry name" value="Beta Polymerase, domain 2"/>
    <property type="match status" value="1"/>
</dbReference>
<dbReference type="GO" id="GO:0015969">
    <property type="term" value="P:guanosine tetraphosphate metabolic process"/>
    <property type="evidence" value="ECO:0007669"/>
    <property type="project" value="InterPro"/>
</dbReference>
<dbReference type="GO" id="GO:0005509">
    <property type="term" value="F:calcium ion binding"/>
    <property type="evidence" value="ECO:0007669"/>
    <property type="project" value="InterPro"/>
</dbReference>